<gene>
    <name evidence="3" type="ORF">HGMM_OP1C050</name>
</gene>
<evidence type="ECO:0000259" key="2">
    <source>
        <dbReference type="Pfam" id="PF13229"/>
    </source>
</evidence>
<accession>H5SQB9</accession>
<name>H5SQB9_ACEAU</name>
<evidence type="ECO:0000256" key="1">
    <source>
        <dbReference type="ARBA" id="ARBA00022737"/>
    </source>
</evidence>
<dbReference type="PANTHER" id="PTHR22990">
    <property type="entry name" value="F-BOX ONLY PROTEIN"/>
    <property type="match status" value="1"/>
</dbReference>
<dbReference type="PANTHER" id="PTHR22990:SF15">
    <property type="entry name" value="F-BOX ONLY PROTEIN 10"/>
    <property type="match status" value="1"/>
</dbReference>
<feature type="domain" description="Right handed beta helix" evidence="2">
    <location>
        <begin position="788"/>
        <end position="912"/>
    </location>
</feature>
<reference evidence="3" key="1">
    <citation type="journal article" date="2005" name="Environ. Microbiol.">
        <title>Genetic and functional properties of uncultivated thermophilic crenarchaeotes from a subsurface gold mine as revealed by analysis of genome fragments.</title>
        <authorList>
            <person name="Nunoura T."/>
            <person name="Hirayama H."/>
            <person name="Takami H."/>
            <person name="Oida H."/>
            <person name="Nishi S."/>
            <person name="Shimamura S."/>
            <person name="Suzuki Y."/>
            <person name="Inagaki F."/>
            <person name="Takai K."/>
            <person name="Nealson K.H."/>
            <person name="Horikoshi K."/>
        </authorList>
    </citation>
    <scope>NUCLEOTIDE SEQUENCE</scope>
</reference>
<evidence type="ECO:0000313" key="3">
    <source>
        <dbReference type="EMBL" id="BAL58355.1"/>
    </source>
</evidence>
<dbReference type="EMBL" id="AP011800">
    <property type="protein sequence ID" value="BAL58355.1"/>
    <property type="molecule type" value="Genomic_DNA"/>
</dbReference>
<dbReference type="InterPro" id="IPR039448">
    <property type="entry name" value="Beta_helix"/>
</dbReference>
<proteinExistence type="predicted"/>
<dbReference type="GO" id="GO:0006511">
    <property type="term" value="P:ubiquitin-dependent protein catabolic process"/>
    <property type="evidence" value="ECO:0007669"/>
    <property type="project" value="TreeGrafter"/>
</dbReference>
<dbReference type="InterPro" id="IPR011050">
    <property type="entry name" value="Pectin_lyase_fold/virulence"/>
</dbReference>
<dbReference type="SUPFAM" id="SSF51126">
    <property type="entry name" value="Pectin lyase-like"/>
    <property type="match status" value="3"/>
</dbReference>
<dbReference type="SMART" id="SM00710">
    <property type="entry name" value="PbH1"/>
    <property type="match status" value="14"/>
</dbReference>
<protein>
    <recommendedName>
        <fullName evidence="2">Right handed beta helix domain-containing protein</fullName>
    </recommendedName>
</protein>
<dbReference type="InterPro" id="IPR006626">
    <property type="entry name" value="PbH1"/>
</dbReference>
<dbReference type="Gene3D" id="2.160.20.10">
    <property type="entry name" value="Single-stranded right-handed beta-helix, Pectin lyase-like"/>
    <property type="match status" value="3"/>
</dbReference>
<feature type="domain" description="Right handed beta helix" evidence="2">
    <location>
        <begin position="582"/>
        <end position="696"/>
    </location>
</feature>
<feature type="domain" description="Right handed beta helix" evidence="2">
    <location>
        <begin position="255"/>
        <end position="364"/>
    </location>
</feature>
<dbReference type="InterPro" id="IPR012334">
    <property type="entry name" value="Pectin_lyas_fold"/>
</dbReference>
<reference evidence="3" key="2">
    <citation type="journal article" date="2012" name="PLoS ONE">
        <title>A Deeply Branching Thermophilic Bacterium with an Ancient Acetyl-CoA Pathway Dominates a Subsurface Ecosystem.</title>
        <authorList>
            <person name="Takami H."/>
            <person name="Noguchi H."/>
            <person name="Takaki Y."/>
            <person name="Uchiyama I."/>
            <person name="Toyoda A."/>
            <person name="Nishi S."/>
            <person name="Chee G.-J."/>
            <person name="Arai W."/>
            <person name="Nunoura T."/>
            <person name="Itoh T."/>
            <person name="Hattori M."/>
            <person name="Takai K."/>
        </authorList>
    </citation>
    <scope>NUCLEOTIDE SEQUENCE</scope>
</reference>
<dbReference type="AlphaFoldDB" id="H5SQB9"/>
<sequence length="970" mass="103651">MRNKGLFALMIGAAMLVLWGTGRSSGQENQPECTITVEPGQSLQEVIDQAPEGAVICLPEGSWEEGELLIEKSLRLQGSGGSTTLLKSSIAIRSGAKVAISDMSMTQGFPAIDVREQAQLELTRVRLTHSSGGVEAGESASVSVVESELSNNEYGLSLWGQAKASIHYSQIVRNILGGIYANSVELIITHSIISENGPQAEGLKAMGSSQVIIEDCVFSANGLQALHIGDDSNVLVRNTRFENNASRYEPPWLTEDGISIAGSAHVVLENVVVTGSGQNGLEIEGQAQVVIRKSQVTSNELSGVVIHEKAEAKLEEVRVSDNRSVGINSAGRLTLMHSWVANNDPDGVSAAKALLIENIFEGHPRCDVTTYQGFILGWGNHFADIKEEPQCGVDHKRLSRQLPPQPHSQPYIRVPEDVSSLQAALDLVQDNGVIEVGPGVYNETLEIFELGVALHGVGAQTQLNSEGLDGPTITIFSTSPKEVRLQGWSIGPGEGVLVGGNVRVAFLESRVFQHGTGLSITGDASVEIRDTVIERNTSYYGGGLAIQDVGRLMIWDSKIVRNSNGLITRCAYGRLCAPAIAILNTEIQNNAENGLHISGGGAVIDIRHSSIQKNDGNGLYLEGGVQLTLIESTVSDNSGDGIYVFRQGPQLNLLGNKIYNNVSCGILVFVGAEGQFNGGQNEIHNNGRRDLCLEGWGRQPASAPDLSFLIAYPTLRPSLIEVCPQGCAFASIAEAVAAVDQGGTVRVQAGSYSERIVIGKSVTLIGEGPDRVIVTAPIFVMREEPIQVTIEGLTIRNSPRVGLQLGGKGQISLRQLKVLDSTGVGVSIGGSAQVQLDEVTISGSWADGVMVAGQAIVEVRRSTIEGNGFPKAIIDWSCYDPIETCNGISVTEDAQLTIGDSVIRGNMDWGVAALKKRCGYKEDNFTGRVLFTGKNIIRDNNKSGNHKGQGNPGKHPWRWFWIPSGQVCLP</sequence>
<dbReference type="InterPro" id="IPR051550">
    <property type="entry name" value="SCF-Subunits/Alg-Epimerases"/>
</dbReference>
<keyword evidence="1" id="KW-0677">Repeat</keyword>
<dbReference type="Pfam" id="PF13229">
    <property type="entry name" value="Beta_helix"/>
    <property type="match status" value="4"/>
</dbReference>
<feature type="domain" description="Right handed beta helix" evidence="2">
    <location>
        <begin position="133"/>
        <end position="245"/>
    </location>
</feature>
<organism evidence="3">
    <name type="scientific">Acetithermum autotrophicum</name>
    <dbReference type="NCBI Taxonomy" id="1446466"/>
    <lineage>
        <taxon>Bacteria</taxon>
        <taxon>Candidatus Bipolaricaulota</taxon>
        <taxon>Candidatus Acetithermum</taxon>
    </lineage>
</organism>